<dbReference type="Proteomes" id="UP001652663">
    <property type="component" value="Chromosome 6"/>
</dbReference>
<accession>A0ABM4SJT0</accession>
<evidence type="ECO:0000256" key="1">
    <source>
        <dbReference type="SAM" id="MobiDB-lite"/>
    </source>
</evidence>
<dbReference type="RefSeq" id="XP_070648053.1">
    <property type="nucleotide sequence ID" value="XM_070791952.1"/>
</dbReference>
<evidence type="ECO:0000313" key="2">
    <source>
        <dbReference type="Proteomes" id="UP001652663"/>
    </source>
</evidence>
<organism evidence="2 3">
    <name type="scientific">Bos indicus</name>
    <name type="common">Zebu</name>
    <dbReference type="NCBI Taxonomy" id="9915"/>
    <lineage>
        <taxon>Eukaryota</taxon>
        <taxon>Metazoa</taxon>
        <taxon>Chordata</taxon>
        <taxon>Craniata</taxon>
        <taxon>Vertebrata</taxon>
        <taxon>Euteleostomi</taxon>
        <taxon>Mammalia</taxon>
        <taxon>Eutheria</taxon>
        <taxon>Laurasiatheria</taxon>
        <taxon>Artiodactyla</taxon>
        <taxon>Ruminantia</taxon>
        <taxon>Pecora</taxon>
        <taxon>Bovidae</taxon>
        <taxon>Bovinae</taxon>
        <taxon>Bos</taxon>
    </lineage>
</organism>
<dbReference type="GeneID" id="139183700"/>
<proteinExistence type="predicted"/>
<feature type="region of interest" description="Disordered" evidence="1">
    <location>
        <begin position="1"/>
        <end position="128"/>
    </location>
</feature>
<protein>
    <submittedName>
        <fullName evidence="3">Uncharacterized protein isoform X2</fullName>
    </submittedName>
</protein>
<sequence length="128" mass="13819">MFMFAATFAPLGGLASPRTHFGGGSGPSPRLGVPLPQRENGRREPERRGHSGLRGRTPAPHTPAERPRNAPGLQLSAEQRAASNSDSDARRPWSSALQQVQQEIGRREPEHRGPSGLRDRTPAPHTPA</sequence>
<evidence type="ECO:0000313" key="3">
    <source>
        <dbReference type="RefSeq" id="XP_070648053.1"/>
    </source>
</evidence>
<name>A0ABM4SJT0_BOSIN</name>
<reference evidence="3" key="1">
    <citation type="submission" date="2025-08" db="UniProtKB">
        <authorList>
            <consortium name="RefSeq"/>
        </authorList>
    </citation>
    <scope>IDENTIFICATION</scope>
    <source>
        <tissue evidence="3">Blood</tissue>
    </source>
</reference>
<keyword evidence="2" id="KW-1185">Reference proteome</keyword>
<gene>
    <name evidence="3" type="primary">LOC139183700</name>
</gene>
<feature type="compositionally biased region" description="Basic and acidic residues" evidence="1">
    <location>
        <begin position="39"/>
        <end position="49"/>
    </location>
</feature>
<feature type="compositionally biased region" description="Basic and acidic residues" evidence="1">
    <location>
        <begin position="104"/>
        <end position="122"/>
    </location>
</feature>